<accession>A0A644WCV8</accession>
<protein>
    <submittedName>
        <fullName evidence="1">Uncharacterized protein</fullName>
    </submittedName>
</protein>
<gene>
    <name evidence="1" type="ORF">SDC9_47669</name>
</gene>
<dbReference type="EMBL" id="VSSQ01000795">
    <property type="protein sequence ID" value="MPM01429.1"/>
    <property type="molecule type" value="Genomic_DNA"/>
</dbReference>
<proteinExistence type="predicted"/>
<organism evidence="1">
    <name type="scientific">bioreactor metagenome</name>
    <dbReference type="NCBI Taxonomy" id="1076179"/>
    <lineage>
        <taxon>unclassified sequences</taxon>
        <taxon>metagenomes</taxon>
        <taxon>ecological metagenomes</taxon>
    </lineage>
</organism>
<name>A0A644WCV8_9ZZZZ</name>
<comment type="caution">
    <text evidence="1">The sequence shown here is derived from an EMBL/GenBank/DDBJ whole genome shotgun (WGS) entry which is preliminary data.</text>
</comment>
<reference evidence="1" key="1">
    <citation type="submission" date="2019-08" db="EMBL/GenBank/DDBJ databases">
        <authorList>
            <person name="Kucharzyk K."/>
            <person name="Murdoch R.W."/>
            <person name="Higgins S."/>
            <person name="Loffler F."/>
        </authorList>
    </citation>
    <scope>NUCLEOTIDE SEQUENCE</scope>
</reference>
<dbReference type="AlphaFoldDB" id="A0A644WCV8"/>
<sequence>MLNLKKVNEIYNTQEETMEVDLGTYGSLKLRTYLDPSAQESFIDFVCNNVFDGINYYPARKEPLIATAFAQMFVVEEVDRNALLRVEEDGLVIYEVYRLVDKIGLKQEMHSITLGLEDKIDAKIQYLIDRSNADLAGGAANIVIQTVEDVNTAMVSASELLAVLKNTVSQNGKKISTVLTKKNIVAFLDTLSTKLEAAIKDGVQQTPIPRK</sequence>
<evidence type="ECO:0000313" key="1">
    <source>
        <dbReference type="EMBL" id="MPM01429.1"/>
    </source>
</evidence>